<name>A0A9P7BFS6_9ASCO</name>
<dbReference type="Gene3D" id="1.10.1520.10">
    <property type="entry name" value="Ribonuclease III domain"/>
    <property type="match status" value="1"/>
</dbReference>
<organism evidence="2 3">
    <name type="scientific">Pichia californica</name>
    <dbReference type="NCBI Taxonomy" id="460514"/>
    <lineage>
        <taxon>Eukaryota</taxon>
        <taxon>Fungi</taxon>
        <taxon>Dikarya</taxon>
        <taxon>Ascomycota</taxon>
        <taxon>Saccharomycotina</taxon>
        <taxon>Pichiomycetes</taxon>
        <taxon>Pichiales</taxon>
        <taxon>Pichiaceae</taxon>
        <taxon>Pichia</taxon>
    </lineage>
</organism>
<dbReference type="AlphaFoldDB" id="A0A9P7BFS6"/>
<sequence>MIRISANFNLQYITLLSRNYSRWGNEVSADHTNTVIKIHNEKNIDSFEKSTQHINSTDINVPKLNDLKLYEVVTKMIGTPKFKKFEFLGDAYLDLVVSTILLQTFPTYQKNILIEMLYNITNNKNFEELIKKSTILENNENSFKNSKVYADVFEAYFGAISYEAYISKEFNQNNDIIRVKWNDTIKYMRRNIKYLDKYGSVSYISDPCRRLTQLRNTMNIDLQSLFNYKLDDYQSRFASERCIFLGTYVLKYFLTKLYHDNLNRPVNEISTLRDSRLKEQKINFLAEQIKGKSSYSLFYSLFNKNKNKNNVKNTIKNTNKNTNKYINKATAAQCVNHIKIYLGYIAINHFPYSYDKKCNQLFQLGWKTCESLIYDIYFKDMQEILNKQLAKNKHKLINR</sequence>
<dbReference type="Proteomes" id="UP000697127">
    <property type="component" value="Unassembled WGS sequence"/>
</dbReference>
<dbReference type="CDD" id="cd00593">
    <property type="entry name" value="RIBOc"/>
    <property type="match status" value="1"/>
</dbReference>
<dbReference type="GO" id="GO:0004525">
    <property type="term" value="F:ribonuclease III activity"/>
    <property type="evidence" value="ECO:0007669"/>
    <property type="project" value="InterPro"/>
</dbReference>
<dbReference type="PROSITE" id="PS50142">
    <property type="entry name" value="RNASE_3_2"/>
    <property type="match status" value="1"/>
</dbReference>
<evidence type="ECO:0000259" key="1">
    <source>
        <dbReference type="PROSITE" id="PS50142"/>
    </source>
</evidence>
<dbReference type="Pfam" id="PF00636">
    <property type="entry name" value="Ribonuclease_3"/>
    <property type="match status" value="1"/>
</dbReference>
<dbReference type="SUPFAM" id="SSF69065">
    <property type="entry name" value="RNase III domain-like"/>
    <property type="match status" value="1"/>
</dbReference>
<dbReference type="InterPro" id="IPR000999">
    <property type="entry name" value="RNase_III_dom"/>
</dbReference>
<keyword evidence="3" id="KW-1185">Reference proteome</keyword>
<dbReference type="OrthoDB" id="2392202at2759"/>
<proteinExistence type="predicted"/>
<evidence type="ECO:0000313" key="2">
    <source>
        <dbReference type="EMBL" id="KAG0690902.1"/>
    </source>
</evidence>
<dbReference type="EMBL" id="PUHW01000014">
    <property type="protein sequence ID" value="KAG0690902.1"/>
    <property type="molecule type" value="Genomic_DNA"/>
</dbReference>
<comment type="caution">
    <text evidence="2">The sequence shown here is derived from an EMBL/GenBank/DDBJ whole genome shotgun (WGS) entry which is preliminary data.</text>
</comment>
<accession>A0A9P7BFS6</accession>
<protein>
    <recommendedName>
        <fullName evidence="1">RNase III domain-containing protein</fullName>
    </recommendedName>
</protein>
<reference evidence="2" key="1">
    <citation type="submission" date="2020-11" db="EMBL/GenBank/DDBJ databases">
        <title>Kefir isolates.</title>
        <authorList>
            <person name="Marcisauskas S."/>
            <person name="Kim Y."/>
            <person name="Blasche S."/>
        </authorList>
    </citation>
    <scope>NUCLEOTIDE SEQUENCE</scope>
    <source>
        <strain evidence="2">Olga-1</strain>
    </source>
</reference>
<gene>
    <name evidence="2" type="ORF">C6P40_000799</name>
</gene>
<feature type="domain" description="RNase III" evidence="1">
    <location>
        <begin position="82"/>
        <end position="165"/>
    </location>
</feature>
<dbReference type="GO" id="GO:0006396">
    <property type="term" value="P:RNA processing"/>
    <property type="evidence" value="ECO:0007669"/>
    <property type="project" value="InterPro"/>
</dbReference>
<evidence type="ECO:0000313" key="3">
    <source>
        <dbReference type="Proteomes" id="UP000697127"/>
    </source>
</evidence>
<dbReference type="InterPro" id="IPR036389">
    <property type="entry name" value="RNase_III_sf"/>
</dbReference>